<dbReference type="Proteomes" id="UP001324287">
    <property type="component" value="Chromosome"/>
</dbReference>
<sequence length="65" mass="6654">MPAGVVGALAVLYGADLALASGDIPRSTVVAGVDIGGLSPQPPPRPWRRTWPRGSTPSTWCAPTT</sequence>
<keyword evidence="3" id="KW-1185">Reference proteome</keyword>
<evidence type="ECO:0000313" key="2">
    <source>
        <dbReference type="EMBL" id="WRL62017.1"/>
    </source>
</evidence>
<gene>
    <name evidence="2" type="ORF">U6N30_18260</name>
</gene>
<proteinExistence type="predicted"/>
<name>A0ABZ1ATX6_9ACTN</name>
<organism evidence="2 3">
    <name type="scientific">Blastococcus brunescens</name>
    <dbReference type="NCBI Taxonomy" id="1564165"/>
    <lineage>
        <taxon>Bacteria</taxon>
        <taxon>Bacillati</taxon>
        <taxon>Actinomycetota</taxon>
        <taxon>Actinomycetes</taxon>
        <taxon>Geodermatophilales</taxon>
        <taxon>Geodermatophilaceae</taxon>
        <taxon>Blastococcus</taxon>
    </lineage>
</organism>
<feature type="region of interest" description="Disordered" evidence="1">
    <location>
        <begin position="35"/>
        <end position="65"/>
    </location>
</feature>
<evidence type="ECO:0000256" key="1">
    <source>
        <dbReference type="SAM" id="MobiDB-lite"/>
    </source>
</evidence>
<accession>A0ABZ1ATX6</accession>
<reference evidence="2 3" key="1">
    <citation type="submission" date="2023-12" db="EMBL/GenBank/DDBJ databases">
        <title>Blastococcus brunescens sp. nov., an actonobacterium isolated from sandstone collected in sahara desert.</title>
        <authorList>
            <person name="Gtari M."/>
            <person name="Ghodhbane F."/>
        </authorList>
    </citation>
    <scope>NUCLEOTIDE SEQUENCE [LARGE SCALE GENOMIC DNA]</scope>
    <source>
        <strain evidence="2 3">BMG 8361</strain>
    </source>
</reference>
<evidence type="ECO:0000313" key="3">
    <source>
        <dbReference type="Proteomes" id="UP001324287"/>
    </source>
</evidence>
<dbReference type="RefSeq" id="WP_324273373.1">
    <property type="nucleotide sequence ID" value="NZ_CP141261.1"/>
</dbReference>
<dbReference type="EMBL" id="CP141261">
    <property type="protein sequence ID" value="WRL62017.1"/>
    <property type="molecule type" value="Genomic_DNA"/>
</dbReference>
<protein>
    <submittedName>
        <fullName evidence="2">Uncharacterized protein</fullName>
    </submittedName>
</protein>